<dbReference type="PRINTS" id="PR00449">
    <property type="entry name" value="RASTRNSFRMNG"/>
</dbReference>
<dbReference type="SMART" id="SM00174">
    <property type="entry name" value="RHO"/>
    <property type="match status" value="1"/>
</dbReference>
<organism evidence="3">
    <name type="scientific">Hydra vulgaris</name>
    <name type="common">Hydra</name>
    <name type="synonym">Hydra attenuata</name>
    <dbReference type="NCBI Taxonomy" id="6087"/>
    <lineage>
        <taxon>Eukaryota</taxon>
        <taxon>Metazoa</taxon>
        <taxon>Cnidaria</taxon>
        <taxon>Hydrozoa</taxon>
        <taxon>Hydroidolina</taxon>
        <taxon>Anthoathecata</taxon>
        <taxon>Aplanulata</taxon>
        <taxon>Hydridae</taxon>
        <taxon>Hydra</taxon>
    </lineage>
</organism>
<dbReference type="OrthoDB" id="6585768at2759"/>
<protein>
    <submittedName>
        <fullName evidence="3">Ras-related protein Rab-28</fullName>
    </submittedName>
</protein>
<dbReference type="PANTHER" id="PTHR47978">
    <property type="match status" value="1"/>
</dbReference>
<evidence type="ECO:0000313" key="3">
    <source>
        <dbReference type="EMBL" id="CDG70800.1"/>
    </source>
</evidence>
<dbReference type="SUPFAM" id="SSF52540">
    <property type="entry name" value="P-loop containing nucleoside triphosphate hydrolases"/>
    <property type="match status" value="1"/>
</dbReference>
<keyword evidence="2" id="KW-0547">Nucleotide-binding</keyword>
<dbReference type="SMART" id="SM00176">
    <property type="entry name" value="RAN"/>
    <property type="match status" value="1"/>
</dbReference>
<dbReference type="FunFam" id="3.40.50.300:FF:001508">
    <property type="entry name" value="Small GTP-binding protein Rab28, putative"/>
    <property type="match status" value="1"/>
</dbReference>
<dbReference type="Pfam" id="PF00071">
    <property type="entry name" value="Ras"/>
    <property type="match status" value="1"/>
</dbReference>
<dbReference type="NCBIfam" id="TIGR00231">
    <property type="entry name" value="small_GTP"/>
    <property type="match status" value="1"/>
</dbReference>
<dbReference type="PROSITE" id="PS51421">
    <property type="entry name" value="RAS"/>
    <property type="match status" value="1"/>
</dbReference>
<proteinExistence type="evidence at transcript level"/>
<evidence type="ECO:0000256" key="2">
    <source>
        <dbReference type="ARBA" id="ARBA00022741"/>
    </source>
</evidence>
<sequence length="237" mass="26735">VLVANIKLYFYLLMSESDDEETTDYQFKVTVIGDGTCGKTSLCSRLTQEQFDKSYHQTLGLDFFLKRFSLPGNKNVTMQVWDIGGQQLGGKMIKTYLYGANAVVLVYDVTNYSSFENLSDWLVIVKETFADQDKKPHLALVGNKKDLEHLRTVKKEKHIEFANANGMSNYFLSAKSGDQVAYCFQKIAADILGIRLHKQSVEQANRVVKADIVAYNDNDSAIRSTSAHNKTTFCIIQ</sequence>
<comment type="similarity">
    <text evidence="1">Belongs to the small GTPase superfamily. Rab family.</text>
</comment>
<dbReference type="InterPro" id="IPR005225">
    <property type="entry name" value="Small_GTP-bd"/>
</dbReference>
<dbReference type="PROSITE" id="PS51419">
    <property type="entry name" value="RAB"/>
    <property type="match status" value="1"/>
</dbReference>
<dbReference type="InterPro" id="IPR027417">
    <property type="entry name" value="P-loop_NTPase"/>
</dbReference>
<dbReference type="AlphaFoldDB" id="T2MFW2"/>
<evidence type="ECO:0000256" key="1">
    <source>
        <dbReference type="ARBA" id="ARBA00006270"/>
    </source>
</evidence>
<dbReference type="GO" id="GO:0003924">
    <property type="term" value="F:GTPase activity"/>
    <property type="evidence" value="ECO:0007669"/>
    <property type="project" value="InterPro"/>
</dbReference>
<dbReference type="EMBL" id="HAAD01004568">
    <property type="protein sequence ID" value="CDG70800.1"/>
    <property type="molecule type" value="mRNA"/>
</dbReference>
<gene>
    <name evidence="3" type="primary">RAB28</name>
</gene>
<dbReference type="GO" id="GO:0005525">
    <property type="term" value="F:GTP binding"/>
    <property type="evidence" value="ECO:0007669"/>
    <property type="project" value="InterPro"/>
</dbReference>
<dbReference type="InterPro" id="IPR001806">
    <property type="entry name" value="Small_GTPase"/>
</dbReference>
<reference evidence="3" key="1">
    <citation type="journal article" date="2013" name="Genome Biol. Evol.">
        <title>Punctuated emergences of genetic and phenotypic innovations in eumetazoan, bilaterian, euteleostome, and hominidae ancestors.</title>
        <authorList>
            <person name="Wenger Y."/>
            <person name="Galliot B."/>
        </authorList>
    </citation>
    <scope>NUCLEOTIDE SEQUENCE</scope>
    <source>
        <tissue evidence="3">Whole animals</tissue>
    </source>
</reference>
<accession>T2MFW2</accession>
<feature type="non-terminal residue" evidence="3">
    <location>
        <position position="1"/>
    </location>
</feature>
<dbReference type="Gene3D" id="3.40.50.300">
    <property type="entry name" value="P-loop containing nucleotide triphosphate hydrolases"/>
    <property type="match status" value="1"/>
</dbReference>
<name>T2MFW2_HYDVU</name>
<dbReference type="SMART" id="SM00173">
    <property type="entry name" value="RAS"/>
    <property type="match status" value="1"/>
</dbReference>
<dbReference type="SMART" id="SM00175">
    <property type="entry name" value="RAB"/>
    <property type="match status" value="1"/>
</dbReference>